<dbReference type="PANTHER" id="PTHR42923">
    <property type="entry name" value="PROTOPORPHYRINOGEN OXIDASE"/>
    <property type="match status" value="1"/>
</dbReference>
<evidence type="ECO:0000313" key="14">
    <source>
        <dbReference type="Proteomes" id="UP000279236"/>
    </source>
</evidence>
<dbReference type="UniPathway" id="UPA00251">
    <property type="reaction ID" value="UER00324"/>
</dbReference>
<comment type="subcellular location">
    <subcellularLocation>
        <location evidence="11">Mitochondrion inner membrane</location>
    </subcellularLocation>
</comment>
<keyword evidence="5 11" id="KW-0285">Flavoprotein</keyword>
<feature type="domain" description="Amine oxidase" evidence="12">
    <location>
        <begin position="15"/>
        <end position="510"/>
    </location>
</feature>
<evidence type="ECO:0000256" key="10">
    <source>
        <dbReference type="ARBA" id="ARBA00047554"/>
    </source>
</evidence>
<evidence type="ECO:0000256" key="5">
    <source>
        <dbReference type="ARBA" id="ARBA00022630"/>
    </source>
</evidence>
<evidence type="ECO:0000256" key="3">
    <source>
        <dbReference type="ARBA" id="ARBA00010551"/>
    </source>
</evidence>
<dbReference type="Gene3D" id="3.50.50.60">
    <property type="entry name" value="FAD/NAD(P)-binding domain"/>
    <property type="match status" value="1"/>
</dbReference>
<dbReference type="SUPFAM" id="SSF54373">
    <property type="entry name" value="FAD-linked reductases, C-terminal domain"/>
    <property type="match status" value="1"/>
</dbReference>
<sequence>MLRTPRTVAVIGGGLAGLTAAYRLAASGLHRVTLIDSAPRLGGWVRSRRHRVAFVDEHGRRQEGTVTCEAGPRSIRPKGGVGAAKMLGLIHDVGLGDDVVPIPNSHPAAQNRYLLDTDTAALKRVGLGWNTPAPVKALIRGALLEPFRARGGAAAADVTDESVGSFFARRFGPDAAGVASAFVHGIYAADPDKLSLRSAFGILHAAEEKYGSVVLGMLLGARSKEDKAAEARAWAQLGPLGDERKGWSMYGLRGGIEGLTQALEVGAARHGAVVRTHETVTRLDPQEHGVKITLKSGETLAAEHVVAALPPKHLDHLLPATSPLPHLNANPSTTVGVVNVVYPLPPSAVHPEGFGYLIPRSTSLVASNPEGALGVVFDSTALPGTDDGGLEGKVTKLTVMLGGPYWSSYSSGRVPIPNHDELRTLALTHLFKVFPRLATVNPLLVVPHLNTNCIPTYAPGHGGRLRELHEVITRDPLDDDSWAGKLSVIGAGYGGVSVNDCVLGAELVAQGLADGCKVTTGLERWSDWA</sequence>
<dbReference type="STRING" id="105984.A0A427Y1Z3"/>
<keyword evidence="14" id="KW-1185">Reference proteome</keyword>
<protein>
    <recommendedName>
        <fullName evidence="4 11">Protoporphyrinogen oxidase</fullName>
        <ecNumber evidence="4 11">1.3.3.4</ecNumber>
    </recommendedName>
</protein>
<evidence type="ECO:0000256" key="8">
    <source>
        <dbReference type="ARBA" id="ARBA00023133"/>
    </source>
</evidence>
<evidence type="ECO:0000313" key="13">
    <source>
        <dbReference type="EMBL" id="RSH85099.1"/>
    </source>
</evidence>
<proteinExistence type="inferred from homology"/>
<keyword evidence="9 11" id="KW-0627">Porphyrin biosynthesis</keyword>
<dbReference type="GO" id="GO:0004729">
    <property type="term" value="F:oxygen-dependent protoporphyrinogen oxidase activity"/>
    <property type="evidence" value="ECO:0007669"/>
    <property type="project" value="UniProtKB-UniRule"/>
</dbReference>
<dbReference type="Proteomes" id="UP000279236">
    <property type="component" value="Unassembled WGS sequence"/>
</dbReference>
<dbReference type="InterPro" id="IPR004572">
    <property type="entry name" value="Protoporphyrinogen_oxidase"/>
</dbReference>
<dbReference type="EMBL" id="RSCE01000003">
    <property type="protein sequence ID" value="RSH85099.1"/>
    <property type="molecule type" value="Genomic_DNA"/>
</dbReference>
<dbReference type="OrthoDB" id="438553at2759"/>
<evidence type="ECO:0000256" key="6">
    <source>
        <dbReference type="ARBA" id="ARBA00022827"/>
    </source>
</evidence>
<dbReference type="InterPro" id="IPR050464">
    <property type="entry name" value="Zeta_carotene_desat/Oxidored"/>
</dbReference>
<comment type="pathway">
    <text evidence="2 11">Porphyrin-containing compound metabolism; protoporphyrin-IX biosynthesis; protoporphyrin-IX from protoporphyrinogen-IX: step 1/1.</text>
</comment>
<keyword evidence="8 11" id="KW-0350">Heme biosynthesis</keyword>
<dbReference type="InterPro" id="IPR002937">
    <property type="entry name" value="Amino_oxidase"/>
</dbReference>
<evidence type="ECO:0000256" key="9">
    <source>
        <dbReference type="ARBA" id="ARBA00023244"/>
    </source>
</evidence>
<comment type="cofactor">
    <cofactor evidence="11">
        <name>FAD</name>
        <dbReference type="ChEBI" id="CHEBI:57692"/>
    </cofactor>
    <text evidence="11">Binds 1 FAD per subunit.</text>
</comment>
<dbReference type="NCBIfam" id="TIGR00562">
    <property type="entry name" value="proto_IX_ox"/>
    <property type="match status" value="1"/>
</dbReference>
<dbReference type="RefSeq" id="XP_028478547.1">
    <property type="nucleotide sequence ID" value="XM_028622095.1"/>
</dbReference>
<dbReference type="GO" id="GO:0005743">
    <property type="term" value="C:mitochondrial inner membrane"/>
    <property type="evidence" value="ECO:0007669"/>
    <property type="project" value="UniProtKB-SubCell"/>
</dbReference>
<dbReference type="GO" id="GO:0006782">
    <property type="term" value="P:protoporphyrinogen IX biosynthetic process"/>
    <property type="evidence" value="ECO:0007669"/>
    <property type="project" value="UniProtKB-UniRule"/>
</dbReference>
<organism evidence="13 14">
    <name type="scientific">Apiotrichum porosum</name>
    <dbReference type="NCBI Taxonomy" id="105984"/>
    <lineage>
        <taxon>Eukaryota</taxon>
        <taxon>Fungi</taxon>
        <taxon>Dikarya</taxon>
        <taxon>Basidiomycota</taxon>
        <taxon>Agaricomycotina</taxon>
        <taxon>Tremellomycetes</taxon>
        <taxon>Trichosporonales</taxon>
        <taxon>Trichosporonaceae</taxon>
        <taxon>Apiotrichum</taxon>
    </lineage>
</organism>
<gene>
    <name evidence="13" type="primary">HEM14</name>
    <name evidence="13" type="ORF">EHS24_006692</name>
</gene>
<dbReference type="Pfam" id="PF01593">
    <property type="entry name" value="Amino_oxidase"/>
    <property type="match status" value="1"/>
</dbReference>
<evidence type="ECO:0000256" key="7">
    <source>
        <dbReference type="ARBA" id="ARBA00023002"/>
    </source>
</evidence>
<dbReference type="AlphaFoldDB" id="A0A427Y1Z3"/>
<keyword evidence="7 11" id="KW-0560">Oxidoreductase</keyword>
<dbReference type="GeneID" id="39591235"/>
<evidence type="ECO:0000259" key="12">
    <source>
        <dbReference type="Pfam" id="PF01593"/>
    </source>
</evidence>
<dbReference type="SUPFAM" id="SSF51905">
    <property type="entry name" value="FAD/NAD(P)-binding domain"/>
    <property type="match status" value="1"/>
</dbReference>
<comment type="catalytic activity">
    <reaction evidence="10 11">
        <text>protoporphyrinogen IX + 3 O2 = protoporphyrin IX + 3 H2O2</text>
        <dbReference type="Rhea" id="RHEA:25576"/>
        <dbReference type="ChEBI" id="CHEBI:15379"/>
        <dbReference type="ChEBI" id="CHEBI:16240"/>
        <dbReference type="ChEBI" id="CHEBI:57306"/>
        <dbReference type="ChEBI" id="CHEBI:57307"/>
        <dbReference type="EC" id="1.3.3.4"/>
    </reaction>
</comment>
<evidence type="ECO:0000256" key="11">
    <source>
        <dbReference type="RuleBase" id="RU367069"/>
    </source>
</evidence>
<accession>A0A427Y1Z3</accession>
<evidence type="ECO:0000256" key="1">
    <source>
        <dbReference type="ARBA" id="ARBA00002600"/>
    </source>
</evidence>
<name>A0A427Y1Z3_9TREE</name>
<comment type="similarity">
    <text evidence="3 11">Belongs to the protoporphyrinogen/coproporphyrinogen oxidase family. Protoporphyrinogen oxidase subfamily.</text>
</comment>
<evidence type="ECO:0000256" key="2">
    <source>
        <dbReference type="ARBA" id="ARBA00005073"/>
    </source>
</evidence>
<comment type="function">
    <text evidence="1 11">Catalyzes the 6-electron oxidation of protoporphyrinogen-IX to form protoporphyrin-IX.</text>
</comment>
<dbReference type="PANTHER" id="PTHR42923:SF3">
    <property type="entry name" value="PROTOPORPHYRINOGEN OXIDASE"/>
    <property type="match status" value="1"/>
</dbReference>
<comment type="caution">
    <text evidence="13">The sequence shown here is derived from an EMBL/GenBank/DDBJ whole genome shotgun (WGS) entry which is preliminary data.</text>
</comment>
<reference evidence="13 14" key="1">
    <citation type="submission" date="2018-11" db="EMBL/GenBank/DDBJ databases">
        <title>Genome sequence of Apiotrichum porosum DSM 27194.</title>
        <authorList>
            <person name="Aliyu H."/>
            <person name="Gorte O."/>
            <person name="Ochsenreither K."/>
        </authorList>
    </citation>
    <scope>NUCLEOTIDE SEQUENCE [LARGE SCALE GENOMIC DNA]</scope>
    <source>
        <strain evidence="13 14">DSM 27194</strain>
    </source>
</reference>
<evidence type="ECO:0000256" key="4">
    <source>
        <dbReference type="ARBA" id="ARBA00012867"/>
    </source>
</evidence>
<dbReference type="PRINTS" id="PR00411">
    <property type="entry name" value="PNDRDTASEI"/>
</dbReference>
<keyword evidence="6 11" id="KW-0274">FAD</keyword>
<dbReference type="EC" id="1.3.3.4" evidence="4 11"/>
<dbReference type="InterPro" id="IPR036188">
    <property type="entry name" value="FAD/NAD-bd_sf"/>
</dbReference>